<evidence type="ECO:0000256" key="2">
    <source>
        <dbReference type="ARBA" id="ARBA00009457"/>
    </source>
</evidence>
<dbReference type="Proteomes" id="UP000193685">
    <property type="component" value="Unassembled WGS sequence"/>
</dbReference>
<dbReference type="AlphaFoldDB" id="A0A1Y2F409"/>
<dbReference type="GO" id="GO:0005886">
    <property type="term" value="C:plasma membrane"/>
    <property type="evidence" value="ECO:0007669"/>
    <property type="project" value="TreeGrafter"/>
</dbReference>
<evidence type="ECO:0000256" key="4">
    <source>
        <dbReference type="ARBA" id="ARBA00022989"/>
    </source>
</evidence>
<accession>A0A1Y2F409</accession>
<gene>
    <name evidence="9" type="ORF">BCR37DRAFT_108896</name>
</gene>
<evidence type="ECO:0000313" key="10">
    <source>
        <dbReference type="Proteomes" id="UP000193685"/>
    </source>
</evidence>
<evidence type="ECO:0000256" key="5">
    <source>
        <dbReference type="ARBA" id="ARBA00023136"/>
    </source>
</evidence>
<evidence type="ECO:0000313" key="9">
    <source>
        <dbReference type="EMBL" id="ORY78609.1"/>
    </source>
</evidence>
<proteinExistence type="inferred from homology"/>
<dbReference type="RefSeq" id="XP_040723490.1">
    <property type="nucleotide sequence ID" value="XM_040865910.1"/>
</dbReference>
<dbReference type="PANTHER" id="PTHR10926:SF0">
    <property type="entry name" value="CDC50, ISOFORM A"/>
    <property type="match status" value="1"/>
</dbReference>
<dbReference type="EMBL" id="MCFI01000017">
    <property type="protein sequence ID" value="ORY78609.1"/>
    <property type="molecule type" value="Genomic_DNA"/>
</dbReference>
<evidence type="ECO:0000256" key="7">
    <source>
        <dbReference type="SAM" id="MobiDB-lite"/>
    </source>
</evidence>
<dbReference type="GeneID" id="63782509"/>
<dbReference type="InterPro" id="IPR005045">
    <property type="entry name" value="CDC50/LEM3_fam"/>
</dbReference>
<sequence>MSSNGDEADAPKTKSRKPANTAFRQQRLQAFLPLLTPKTVLPLFFAIGIILAPLGGGLLYASNEVQNISIDYTHCATQASSTESTIPAKYITRNFKSSGNATQINTPATWTLIANATDPDSPVCQLQFTIPNTLEGPVLLYYKLTNFYQNHRRYVKSVSQDQLDGKAISVSSADDECDPLGSKDGKIYYPCGLIANSQFNDSISMPVQVGIPNAPVTYQMSKDGIAWSSAKKRYKQTTYTADQIIPPPNWTKRYPQGYNATNIPNFSEDYDFQNWMRTAGLPTFSKLYYRQDKTPMEAGTYQISVIQSFNVDAYGGTKSIVISTRSVIGGRNPFLGIAYIVVGGLCVILGLIFTARHLIKPRKLGDHRYLTWNQGVPGGRHE</sequence>
<evidence type="ECO:0000256" key="6">
    <source>
        <dbReference type="PIRNR" id="PIRNR015840"/>
    </source>
</evidence>
<evidence type="ECO:0000256" key="3">
    <source>
        <dbReference type="ARBA" id="ARBA00022692"/>
    </source>
</evidence>
<keyword evidence="10" id="KW-1185">Reference proteome</keyword>
<dbReference type="STRING" id="56484.A0A1Y2F409"/>
<dbReference type="PANTHER" id="PTHR10926">
    <property type="entry name" value="CELL CYCLE CONTROL PROTEIN 50"/>
    <property type="match status" value="1"/>
</dbReference>
<evidence type="ECO:0000256" key="1">
    <source>
        <dbReference type="ARBA" id="ARBA00004141"/>
    </source>
</evidence>
<comment type="subcellular location">
    <subcellularLocation>
        <location evidence="1">Membrane</location>
        <topology evidence="1">Multi-pass membrane protein</topology>
    </subcellularLocation>
</comment>
<dbReference type="OrthoDB" id="340608at2759"/>
<dbReference type="PIRSF" id="PIRSF015840">
    <property type="entry name" value="DUF284_TM_euk"/>
    <property type="match status" value="1"/>
</dbReference>
<feature type="region of interest" description="Disordered" evidence="7">
    <location>
        <begin position="1"/>
        <end position="20"/>
    </location>
</feature>
<organism evidence="9 10">
    <name type="scientific">Protomyces lactucae-debilis</name>
    <dbReference type="NCBI Taxonomy" id="2754530"/>
    <lineage>
        <taxon>Eukaryota</taxon>
        <taxon>Fungi</taxon>
        <taxon>Dikarya</taxon>
        <taxon>Ascomycota</taxon>
        <taxon>Taphrinomycotina</taxon>
        <taxon>Taphrinomycetes</taxon>
        <taxon>Taphrinales</taxon>
        <taxon>Protomycetaceae</taxon>
        <taxon>Protomyces</taxon>
    </lineage>
</organism>
<dbReference type="Pfam" id="PF03381">
    <property type="entry name" value="CDC50"/>
    <property type="match status" value="1"/>
</dbReference>
<name>A0A1Y2F409_PROLT</name>
<dbReference type="GO" id="GO:0005783">
    <property type="term" value="C:endoplasmic reticulum"/>
    <property type="evidence" value="ECO:0007669"/>
    <property type="project" value="TreeGrafter"/>
</dbReference>
<keyword evidence="4 8" id="KW-1133">Transmembrane helix</keyword>
<dbReference type="GO" id="GO:0045332">
    <property type="term" value="P:phospholipid translocation"/>
    <property type="evidence" value="ECO:0007669"/>
    <property type="project" value="UniProtKB-UniRule"/>
</dbReference>
<feature type="transmembrane region" description="Helical" evidence="8">
    <location>
        <begin position="40"/>
        <end position="61"/>
    </location>
</feature>
<reference evidence="9 10" key="1">
    <citation type="submission" date="2016-07" db="EMBL/GenBank/DDBJ databases">
        <title>Pervasive Adenine N6-methylation of Active Genes in Fungi.</title>
        <authorList>
            <consortium name="DOE Joint Genome Institute"/>
            <person name="Mondo S.J."/>
            <person name="Dannebaum R.O."/>
            <person name="Kuo R.C."/>
            <person name="Labutti K."/>
            <person name="Haridas S."/>
            <person name="Kuo A."/>
            <person name="Salamov A."/>
            <person name="Ahrendt S.R."/>
            <person name="Lipzen A."/>
            <person name="Sullivan W."/>
            <person name="Andreopoulos W.B."/>
            <person name="Clum A."/>
            <person name="Lindquist E."/>
            <person name="Daum C."/>
            <person name="Ramamoorthy G.K."/>
            <person name="Gryganskyi A."/>
            <person name="Culley D."/>
            <person name="Magnuson J.K."/>
            <person name="James T.Y."/>
            <person name="O'Malley M.A."/>
            <person name="Stajich J.E."/>
            <person name="Spatafora J.W."/>
            <person name="Visel A."/>
            <person name="Grigoriev I.V."/>
        </authorList>
    </citation>
    <scope>NUCLEOTIDE SEQUENCE [LARGE SCALE GENOMIC DNA]</scope>
    <source>
        <strain evidence="9 10">12-1054</strain>
    </source>
</reference>
<protein>
    <submittedName>
        <fullName evidence="9">CDC50/LEM3 family</fullName>
    </submittedName>
</protein>
<dbReference type="OMA" id="TWNNDQP"/>
<comment type="similarity">
    <text evidence="2 6">Belongs to the CDC50/LEM3 family.</text>
</comment>
<evidence type="ECO:0000256" key="8">
    <source>
        <dbReference type="SAM" id="Phobius"/>
    </source>
</evidence>
<keyword evidence="5 6" id="KW-0472">Membrane</keyword>
<dbReference type="GO" id="GO:0005794">
    <property type="term" value="C:Golgi apparatus"/>
    <property type="evidence" value="ECO:0007669"/>
    <property type="project" value="TreeGrafter"/>
</dbReference>
<keyword evidence="3 8" id="KW-0812">Transmembrane</keyword>
<comment type="caution">
    <text evidence="9">The sequence shown here is derived from an EMBL/GenBank/DDBJ whole genome shotgun (WGS) entry which is preliminary data.</text>
</comment>
<feature type="transmembrane region" description="Helical" evidence="8">
    <location>
        <begin position="334"/>
        <end position="353"/>
    </location>
</feature>